<name>A0A239JWK7_9ACTN</name>
<protein>
    <submittedName>
        <fullName evidence="2">Uncharacterized protein</fullName>
    </submittedName>
</protein>
<organism evidence="2 3">
    <name type="scientific">Streptosporangium subroseum</name>
    <dbReference type="NCBI Taxonomy" id="106412"/>
    <lineage>
        <taxon>Bacteria</taxon>
        <taxon>Bacillati</taxon>
        <taxon>Actinomycetota</taxon>
        <taxon>Actinomycetes</taxon>
        <taxon>Streptosporangiales</taxon>
        <taxon>Streptosporangiaceae</taxon>
        <taxon>Streptosporangium</taxon>
    </lineage>
</organism>
<keyword evidence="1" id="KW-0812">Transmembrane</keyword>
<evidence type="ECO:0000256" key="1">
    <source>
        <dbReference type="SAM" id="Phobius"/>
    </source>
</evidence>
<dbReference type="EMBL" id="FZOD01000024">
    <property type="protein sequence ID" value="SNT10346.1"/>
    <property type="molecule type" value="Genomic_DNA"/>
</dbReference>
<evidence type="ECO:0000313" key="2">
    <source>
        <dbReference type="EMBL" id="SNT10346.1"/>
    </source>
</evidence>
<feature type="transmembrane region" description="Helical" evidence="1">
    <location>
        <begin position="20"/>
        <end position="41"/>
    </location>
</feature>
<gene>
    <name evidence="2" type="ORF">SAMN05216276_102476</name>
</gene>
<keyword evidence="3" id="KW-1185">Reference proteome</keyword>
<keyword evidence="1" id="KW-0472">Membrane</keyword>
<evidence type="ECO:0000313" key="3">
    <source>
        <dbReference type="Proteomes" id="UP000198282"/>
    </source>
</evidence>
<reference evidence="2 3" key="1">
    <citation type="submission" date="2017-06" db="EMBL/GenBank/DDBJ databases">
        <authorList>
            <person name="Kim H.J."/>
            <person name="Triplett B.A."/>
        </authorList>
    </citation>
    <scope>NUCLEOTIDE SEQUENCE [LARGE SCALE GENOMIC DNA]</scope>
    <source>
        <strain evidence="2 3">CGMCC 4.2132</strain>
    </source>
</reference>
<proteinExistence type="predicted"/>
<sequence length="59" mass="6078">MISHGYGSPAPAAYSRSSIGAPGLPLIGSLTALGLLLLYAVRFPGFGPLRALPVLMDRP</sequence>
<accession>A0A239JWK7</accession>
<dbReference type="Proteomes" id="UP000198282">
    <property type="component" value="Unassembled WGS sequence"/>
</dbReference>
<dbReference type="AlphaFoldDB" id="A0A239JWK7"/>
<keyword evidence="1" id="KW-1133">Transmembrane helix</keyword>